<dbReference type="Proteomes" id="UP000831484">
    <property type="component" value="Chromosome"/>
</dbReference>
<keyword evidence="1" id="KW-1133">Transmembrane helix</keyword>
<evidence type="ECO:0000256" key="1">
    <source>
        <dbReference type="SAM" id="Phobius"/>
    </source>
</evidence>
<dbReference type="AlphaFoldDB" id="A0AB38R7K9"/>
<reference evidence="3" key="1">
    <citation type="journal article" date="2022" name="Environ. Microbiol.">
        <title>Functional analysis, diversity, and distribution of carbendazim hydrolases MheI and CbmA, responsible for the initial step in carbendazim degradation.</title>
        <authorList>
            <person name="Zhang M."/>
            <person name="Bai X."/>
            <person name="Li Q."/>
            <person name="Zhang L."/>
            <person name="Zhu Q."/>
            <person name="Gao S."/>
            <person name="Ke Z."/>
            <person name="Jiang M."/>
            <person name="Hu J."/>
            <person name="Qiu J."/>
            <person name="Hong Q."/>
        </authorList>
    </citation>
    <scope>NUCLEOTIDE SEQUENCE [LARGE SCALE GENOMIC DNA]</scope>
    <source>
        <strain evidence="3">djl-6</strain>
    </source>
</reference>
<evidence type="ECO:0000313" key="3">
    <source>
        <dbReference type="Proteomes" id="UP000831484"/>
    </source>
</evidence>
<feature type="transmembrane region" description="Helical" evidence="1">
    <location>
        <begin position="87"/>
        <end position="107"/>
    </location>
</feature>
<accession>A0AB38R7K9</accession>
<name>A0AB38R7K9_RHOSG</name>
<sequence>MNGEHADWAARLVMWGGPVAVGVLSFLSSWRFSTPAVLLSGVALLMGGLLSTAGVLSTLRLKLTDRDEDHRAADEAKRNLDEAVPHVLAACLACLASAAAIIIAMNYPVCPNAPGLNKGFSTVIAVLLTYIGVLFLATIIRLYAAYVQVNNVPTKLNGFVRRGSL</sequence>
<protein>
    <submittedName>
        <fullName evidence="2">Uncharacterized protein</fullName>
    </submittedName>
</protein>
<proteinExistence type="predicted"/>
<feature type="transmembrane region" description="Helical" evidence="1">
    <location>
        <begin position="12"/>
        <end position="30"/>
    </location>
</feature>
<gene>
    <name evidence="2" type="ORF">M0639_17430</name>
</gene>
<feature type="transmembrane region" description="Helical" evidence="1">
    <location>
        <begin position="36"/>
        <end position="56"/>
    </location>
</feature>
<organism evidence="2 3">
    <name type="scientific">Rhodococcus qingshengii JCM 15477</name>
    <dbReference type="NCBI Taxonomy" id="1303681"/>
    <lineage>
        <taxon>Bacteria</taxon>
        <taxon>Bacillati</taxon>
        <taxon>Actinomycetota</taxon>
        <taxon>Actinomycetes</taxon>
        <taxon>Mycobacteriales</taxon>
        <taxon>Nocardiaceae</taxon>
        <taxon>Rhodococcus</taxon>
        <taxon>Rhodococcus erythropolis group</taxon>
    </lineage>
</organism>
<dbReference type="RefSeq" id="WP_064074737.1">
    <property type="nucleotide sequence ID" value="NZ_CP096563.1"/>
</dbReference>
<evidence type="ECO:0000313" key="2">
    <source>
        <dbReference type="EMBL" id="UPU40858.1"/>
    </source>
</evidence>
<dbReference type="EMBL" id="CP096563">
    <property type="protein sequence ID" value="UPU40858.1"/>
    <property type="molecule type" value="Genomic_DNA"/>
</dbReference>
<keyword evidence="1" id="KW-0812">Transmembrane</keyword>
<keyword evidence="3" id="KW-1185">Reference proteome</keyword>
<keyword evidence="1" id="KW-0472">Membrane</keyword>
<feature type="transmembrane region" description="Helical" evidence="1">
    <location>
        <begin position="119"/>
        <end position="140"/>
    </location>
</feature>